<sequence>FVSLQFKTFEFKRVGFLIASRSTKMQAEETKIISLTCIGTNLSQLKSLCSIGGFYQPWIQTFRAQLLDIYQLADIISLLLQFCNRRFALNNFRTKMLLDM</sequence>
<name>A0A2P5D3S7_PARAD</name>
<dbReference type="AlphaFoldDB" id="A0A2P5D3S7"/>
<protein>
    <submittedName>
        <fullName evidence="1">Uncharacterized protein</fullName>
    </submittedName>
</protein>
<keyword evidence="2" id="KW-1185">Reference proteome</keyword>
<comment type="caution">
    <text evidence="1">The sequence shown here is derived from an EMBL/GenBank/DDBJ whole genome shotgun (WGS) entry which is preliminary data.</text>
</comment>
<dbReference type="Proteomes" id="UP000237105">
    <property type="component" value="Unassembled WGS sequence"/>
</dbReference>
<organism evidence="1 2">
    <name type="scientific">Parasponia andersonii</name>
    <name type="common">Sponia andersonii</name>
    <dbReference type="NCBI Taxonomy" id="3476"/>
    <lineage>
        <taxon>Eukaryota</taxon>
        <taxon>Viridiplantae</taxon>
        <taxon>Streptophyta</taxon>
        <taxon>Embryophyta</taxon>
        <taxon>Tracheophyta</taxon>
        <taxon>Spermatophyta</taxon>
        <taxon>Magnoliopsida</taxon>
        <taxon>eudicotyledons</taxon>
        <taxon>Gunneridae</taxon>
        <taxon>Pentapetalae</taxon>
        <taxon>rosids</taxon>
        <taxon>fabids</taxon>
        <taxon>Rosales</taxon>
        <taxon>Cannabaceae</taxon>
        <taxon>Parasponia</taxon>
    </lineage>
</organism>
<evidence type="ECO:0000313" key="1">
    <source>
        <dbReference type="EMBL" id="PON67931.1"/>
    </source>
</evidence>
<accession>A0A2P5D3S7</accession>
<feature type="non-terminal residue" evidence="1">
    <location>
        <position position="1"/>
    </location>
</feature>
<reference evidence="2" key="1">
    <citation type="submission" date="2016-06" db="EMBL/GenBank/DDBJ databases">
        <title>Parallel loss of symbiosis genes in relatives of nitrogen-fixing non-legume Parasponia.</title>
        <authorList>
            <person name="Van Velzen R."/>
            <person name="Holmer R."/>
            <person name="Bu F."/>
            <person name="Rutten L."/>
            <person name="Van Zeijl A."/>
            <person name="Liu W."/>
            <person name="Santuari L."/>
            <person name="Cao Q."/>
            <person name="Sharma T."/>
            <person name="Shen D."/>
            <person name="Roswanjaya Y."/>
            <person name="Wardhani T."/>
            <person name="Kalhor M.S."/>
            <person name="Jansen J."/>
            <person name="Van den Hoogen J."/>
            <person name="Gungor B."/>
            <person name="Hartog M."/>
            <person name="Hontelez J."/>
            <person name="Verver J."/>
            <person name="Yang W.-C."/>
            <person name="Schijlen E."/>
            <person name="Repin R."/>
            <person name="Schilthuizen M."/>
            <person name="Schranz E."/>
            <person name="Heidstra R."/>
            <person name="Miyata K."/>
            <person name="Fedorova E."/>
            <person name="Kohlen W."/>
            <person name="Bisseling T."/>
            <person name="Smit S."/>
            <person name="Geurts R."/>
        </authorList>
    </citation>
    <scope>NUCLEOTIDE SEQUENCE [LARGE SCALE GENOMIC DNA]</scope>
    <source>
        <strain evidence="2">cv. WU1-14</strain>
    </source>
</reference>
<evidence type="ECO:0000313" key="2">
    <source>
        <dbReference type="Proteomes" id="UP000237105"/>
    </source>
</evidence>
<proteinExistence type="predicted"/>
<dbReference type="EMBL" id="JXTB01000067">
    <property type="protein sequence ID" value="PON67931.1"/>
    <property type="molecule type" value="Genomic_DNA"/>
</dbReference>
<gene>
    <name evidence="1" type="ORF">PanWU01x14_099280</name>
</gene>